<protein>
    <submittedName>
        <fullName evidence="6">ABC transporter substrate-binding protein</fullName>
    </submittedName>
</protein>
<comment type="subcellular location">
    <subcellularLocation>
        <location evidence="1">Periplasm</location>
    </subcellularLocation>
</comment>
<reference evidence="7" key="1">
    <citation type="journal article" date="2019" name="Int. J. Syst. Evol. Microbiol.">
        <title>The Global Catalogue of Microorganisms (GCM) 10K type strain sequencing project: providing services to taxonomists for standard genome sequencing and annotation.</title>
        <authorList>
            <consortium name="The Broad Institute Genomics Platform"/>
            <consortium name="The Broad Institute Genome Sequencing Center for Infectious Disease"/>
            <person name="Wu L."/>
            <person name="Ma J."/>
        </authorList>
    </citation>
    <scope>NUCLEOTIDE SEQUENCE [LARGE SCALE GENOMIC DNA]</scope>
    <source>
        <strain evidence="7">CGMCC 1.16275</strain>
    </source>
</reference>
<evidence type="ECO:0000256" key="3">
    <source>
        <dbReference type="ARBA" id="ARBA00022448"/>
    </source>
</evidence>
<dbReference type="Gene3D" id="3.10.105.10">
    <property type="entry name" value="Dipeptide-binding Protein, Domain 3"/>
    <property type="match status" value="1"/>
</dbReference>
<evidence type="ECO:0000313" key="6">
    <source>
        <dbReference type="EMBL" id="MFD1612167.1"/>
    </source>
</evidence>
<evidence type="ECO:0000313" key="7">
    <source>
        <dbReference type="Proteomes" id="UP001597115"/>
    </source>
</evidence>
<comment type="similarity">
    <text evidence="2">Belongs to the bacterial solute-binding protein 5 family.</text>
</comment>
<evidence type="ECO:0000259" key="5">
    <source>
        <dbReference type="Pfam" id="PF00496"/>
    </source>
</evidence>
<dbReference type="RefSeq" id="WP_380888885.1">
    <property type="nucleotide sequence ID" value="NZ_JBHUDY010000001.1"/>
</dbReference>
<keyword evidence="3" id="KW-0813">Transport</keyword>
<comment type="caution">
    <text evidence="6">The sequence shown here is derived from an EMBL/GenBank/DDBJ whole genome shotgun (WGS) entry which is preliminary data.</text>
</comment>
<keyword evidence="4" id="KW-0732">Signal</keyword>
<keyword evidence="7" id="KW-1185">Reference proteome</keyword>
<evidence type="ECO:0000256" key="1">
    <source>
        <dbReference type="ARBA" id="ARBA00004418"/>
    </source>
</evidence>
<dbReference type="Gene3D" id="3.90.76.10">
    <property type="entry name" value="Dipeptide-binding Protein, Domain 1"/>
    <property type="match status" value="1"/>
</dbReference>
<evidence type="ECO:0000256" key="4">
    <source>
        <dbReference type="ARBA" id="ARBA00022729"/>
    </source>
</evidence>
<evidence type="ECO:0000256" key="2">
    <source>
        <dbReference type="ARBA" id="ARBA00005695"/>
    </source>
</evidence>
<dbReference type="InterPro" id="IPR000914">
    <property type="entry name" value="SBP_5_dom"/>
</dbReference>
<dbReference type="PANTHER" id="PTHR30290:SF10">
    <property type="entry name" value="PERIPLASMIC OLIGOPEPTIDE-BINDING PROTEIN-RELATED"/>
    <property type="match status" value="1"/>
</dbReference>
<name>A0ABW4I4L9_9SPHN</name>
<dbReference type="InterPro" id="IPR039424">
    <property type="entry name" value="SBP_5"/>
</dbReference>
<organism evidence="6 7">
    <name type="scientific">Sphingomonas tabacisoli</name>
    <dbReference type="NCBI Taxonomy" id="2249466"/>
    <lineage>
        <taxon>Bacteria</taxon>
        <taxon>Pseudomonadati</taxon>
        <taxon>Pseudomonadota</taxon>
        <taxon>Alphaproteobacteria</taxon>
        <taxon>Sphingomonadales</taxon>
        <taxon>Sphingomonadaceae</taxon>
        <taxon>Sphingomonas</taxon>
    </lineage>
</organism>
<proteinExistence type="inferred from homology"/>
<dbReference type="Proteomes" id="UP001597115">
    <property type="component" value="Unassembled WGS sequence"/>
</dbReference>
<dbReference type="EMBL" id="JBHUDY010000001">
    <property type="protein sequence ID" value="MFD1612167.1"/>
    <property type="molecule type" value="Genomic_DNA"/>
</dbReference>
<sequence>MTRWLLPLLLLTACGRAEDEGPIQVSAIGGPPLLADPNRKPLDTPQRVLLGAVAETLVAYDEEGQIGPALAQRWIVTSDGLSTIFRLRNAEWPNGKAVTSEEVARRARAIIAPVSRNTLRDAFDSIEEINPTTPDVIEFRLSTPRPPLLELLAQPEASILSRAMLASGPYLVRSRHGDTVSLAPRTKPAEGSRDIPLPEIRLTGERSAKAVARFIGGDSDLVLGGTYLDWPLVQTARPQERTIRLDPAEGLFGLSVVESQGWLGEPEMRQLLGMVIDRDALLNAFKAPGWQGVLPILPQRYRSAADPAYPPWAVYDINGRVAEAQRRVAAWRSNHPEPLQVRLYLPPGPGSTLLYGRLAADWRRIGIETTRSSAEAADLRLVDAVAPAGSALWYLETLACPSADACSDEAMDALQRARNAQSLLERGVQLATADRLLANSGLYVPLARPLRWSLVSPRLNQFRENPRAWHPLTHLVRSRR</sequence>
<dbReference type="SUPFAM" id="SSF53850">
    <property type="entry name" value="Periplasmic binding protein-like II"/>
    <property type="match status" value="1"/>
</dbReference>
<dbReference type="PANTHER" id="PTHR30290">
    <property type="entry name" value="PERIPLASMIC BINDING COMPONENT OF ABC TRANSPORTER"/>
    <property type="match status" value="1"/>
</dbReference>
<dbReference type="Pfam" id="PF00496">
    <property type="entry name" value="SBP_bac_5"/>
    <property type="match status" value="1"/>
</dbReference>
<feature type="domain" description="Solute-binding protein family 5" evidence="5">
    <location>
        <begin position="66"/>
        <end position="370"/>
    </location>
</feature>
<accession>A0ABW4I4L9</accession>
<gene>
    <name evidence="6" type="ORF">ACFSCW_10175</name>
</gene>